<organism evidence="2">
    <name type="scientific">marine metagenome</name>
    <dbReference type="NCBI Taxonomy" id="408172"/>
    <lineage>
        <taxon>unclassified sequences</taxon>
        <taxon>metagenomes</taxon>
        <taxon>ecological metagenomes</taxon>
    </lineage>
</organism>
<keyword evidence="1" id="KW-1133">Transmembrane helix</keyword>
<gene>
    <name evidence="2" type="ORF">METZ01_LOCUS281708</name>
</gene>
<proteinExistence type="predicted"/>
<dbReference type="AlphaFoldDB" id="A0A382KVN4"/>
<protein>
    <submittedName>
        <fullName evidence="2">Uncharacterized protein</fullName>
    </submittedName>
</protein>
<name>A0A382KVN4_9ZZZZ</name>
<dbReference type="EMBL" id="UINC01083288">
    <property type="protein sequence ID" value="SVC28854.1"/>
    <property type="molecule type" value="Genomic_DNA"/>
</dbReference>
<evidence type="ECO:0000256" key="1">
    <source>
        <dbReference type="SAM" id="Phobius"/>
    </source>
</evidence>
<keyword evidence="1" id="KW-0812">Transmembrane</keyword>
<reference evidence="2" key="1">
    <citation type="submission" date="2018-05" db="EMBL/GenBank/DDBJ databases">
        <authorList>
            <person name="Lanie J.A."/>
            <person name="Ng W.-L."/>
            <person name="Kazmierczak K.M."/>
            <person name="Andrzejewski T.M."/>
            <person name="Davidsen T.M."/>
            <person name="Wayne K.J."/>
            <person name="Tettelin H."/>
            <person name="Glass J.I."/>
            <person name="Rusch D."/>
            <person name="Podicherti R."/>
            <person name="Tsui H.-C.T."/>
            <person name="Winkler M.E."/>
        </authorList>
    </citation>
    <scope>NUCLEOTIDE SEQUENCE</scope>
</reference>
<evidence type="ECO:0000313" key="2">
    <source>
        <dbReference type="EMBL" id="SVC28854.1"/>
    </source>
</evidence>
<feature type="transmembrane region" description="Helical" evidence="1">
    <location>
        <begin position="20"/>
        <end position="37"/>
    </location>
</feature>
<accession>A0A382KVN4</accession>
<sequence>MFAVLSDAANAYNDISWPDAIPFLICIIGLYWIKVKIDTRAGIGKKKLRQLKQVIKEAIDETIG</sequence>
<keyword evidence="1" id="KW-0472">Membrane</keyword>